<proteinExistence type="predicted"/>
<dbReference type="AlphaFoldDB" id="A0A2K0TUH8"/>
<dbReference type="InterPro" id="IPR000387">
    <property type="entry name" value="Tyr_Pase_dom"/>
</dbReference>
<dbReference type="GO" id="GO:0004721">
    <property type="term" value="F:phosphoprotein phosphatase activity"/>
    <property type="evidence" value="ECO:0007669"/>
    <property type="project" value="InterPro"/>
</dbReference>
<gene>
    <name evidence="2" type="ORF">THARTR1_10075</name>
</gene>
<dbReference type="Proteomes" id="UP000236290">
    <property type="component" value="Unassembled WGS sequence"/>
</dbReference>
<sequence>MAKSAPYISIPGVANFRDIGGTPIASHPGKEVRRNIVFRSARPDISKSRGKAKLQMLAITHTYDLRSTQELSSSKSYDKGKLIWAGTTTRVSVPVFRPEEYAPDAVVARFAKHGASCEGFAEAFSEILFSASHVQNKARPFATILEHLSDANPPTPMLIHCSLGKDRTGVISALILSLCGVSDEAVAKDYSLSEAELAPHLPSLADKLSGNPGFKGTRKDAEVLVRTRKENMLCFLMKLRKRYGSIEKCVIGHNLLQADGIARLRRNMIVDASKNHSIVDAWEEPDFA</sequence>
<dbReference type="InterPro" id="IPR016130">
    <property type="entry name" value="Tyr_Pase_AS"/>
</dbReference>
<dbReference type="Pfam" id="PF13350">
    <property type="entry name" value="Y_phosphatase3"/>
    <property type="match status" value="1"/>
</dbReference>
<dbReference type="OrthoDB" id="449382at2759"/>
<dbReference type="PROSITE" id="PS00383">
    <property type="entry name" value="TYR_PHOSPHATASE_1"/>
    <property type="match status" value="1"/>
</dbReference>
<comment type="caution">
    <text evidence="2">The sequence shown here is derived from an EMBL/GenBank/DDBJ whole genome shotgun (WGS) entry which is preliminary data.</text>
</comment>
<dbReference type="PROSITE" id="PS50056">
    <property type="entry name" value="TYR_PHOSPHATASE_2"/>
    <property type="match status" value="1"/>
</dbReference>
<dbReference type="PANTHER" id="PTHR31126">
    <property type="entry name" value="TYROSINE-PROTEIN PHOSPHATASE"/>
    <property type="match status" value="1"/>
</dbReference>
<dbReference type="Gene3D" id="3.90.190.10">
    <property type="entry name" value="Protein tyrosine phosphatase superfamily"/>
    <property type="match status" value="1"/>
</dbReference>
<evidence type="ECO:0000313" key="2">
    <source>
        <dbReference type="EMBL" id="PNP49151.1"/>
    </source>
</evidence>
<dbReference type="EMBL" id="MTYI01000216">
    <property type="protein sequence ID" value="PNP49151.1"/>
    <property type="molecule type" value="Genomic_DNA"/>
</dbReference>
<reference evidence="2 3" key="1">
    <citation type="submission" date="2017-02" db="EMBL/GenBank/DDBJ databases">
        <title>Genomes of Trichoderma spp. with biocontrol activity.</title>
        <authorList>
            <person name="Gardiner D."/>
            <person name="Kazan K."/>
            <person name="Vos C."/>
            <person name="Harvey P."/>
        </authorList>
    </citation>
    <scope>NUCLEOTIDE SEQUENCE [LARGE SCALE GENOMIC DNA]</scope>
    <source>
        <strain evidence="2 3">Tr1</strain>
    </source>
</reference>
<protein>
    <recommendedName>
        <fullName evidence="1">Tyrosine specific protein phosphatases domain-containing protein</fullName>
    </recommendedName>
</protein>
<evidence type="ECO:0000313" key="3">
    <source>
        <dbReference type="Proteomes" id="UP000236290"/>
    </source>
</evidence>
<dbReference type="InterPro" id="IPR026893">
    <property type="entry name" value="Tyr/Ser_Pase_IphP-type"/>
</dbReference>
<dbReference type="SUPFAM" id="SSF52799">
    <property type="entry name" value="(Phosphotyrosine protein) phosphatases II"/>
    <property type="match status" value="1"/>
</dbReference>
<dbReference type="InterPro" id="IPR029021">
    <property type="entry name" value="Prot-tyrosine_phosphatase-like"/>
</dbReference>
<dbReference type="PANTHER" id="PTHR31126:SF1">
    <property type="entry name" value="TYROSINE SPECIFIC PROTEIN PHOSPHATASES DOMAIN-CONTAINING PROTEIN"/>
    <property type="match status" value="1"/>
</dbReference>
<name>A0A2K0TUH8_TRIHA</name>
<evidence type="ECO:0000259" key="1">
    <source>
        <dbReference type="PROSITE" id="PS50056"/>
    </source>
</evidence>
<organism evidence="2 3">
    <name type="scientific">Trichoderma harzianum</name>
    <name type="common">Hypocrea lixii</name>
    <dbReference type="NCBI Taxonomy" id="5544"/>
    <lineage>
        <taxon>Eukaryota</taxon>
        <taxon>Fungi</taxon>
        <taxon>Dikarya</taxon>
        <taxon>Ascomycota</taxon>
        <taxon>Pezizomycotina</taxon>
        <taxon>Sordariomycetes</taxon>
        <taxon>Hypocreomycetidae</taxon>
        <taxon>Hypocreales</taxon>
        <taxon>Hypocreaceae</taxon>
        <taxon>Trichoderma</taxon>
    </lineage>
</organism>
<feature type="domain" description="Tyrosine specific protein phosphatases" evidence="1">
    <location>
        <begin position="139"/>
        <end position="176"/>
    </location>
</feature>
<accession>A0A2K0TUH8</accession>